<dbReference type="EMBL" id="BSRX01000010">
    <property type="protein sequence ID" value="GLW54119.1"/>
    <property type="molecule type" value="Genomic_DNA"/>
</dbReference>
<feature type="region of interest" description="Disordered" evidence="1">
    <location>
        <begin position="12"/>
        <end position="35"/>
    </location>
</feature>
<gene>
    <name evidence="2" type="ORF">Kpho01_21300</name>
</gene>
<protein>
    <submittedName>
        <fullName evidence="2">Uncharacterized protein</fullName>
    </submittedName>
</protein>
<name>A0A9W6UMT9_9ACTN</name>
<proteinExistence type="predicted"/>
<reference evidence="2" key="1">
    <citation type="submission" date="2023-02" db="EMBL/GenBank/DDBJ databases">
        <title>Kitasatospora phosalacinea NBRC 14362.</title>
        <authorList>
            <person name="Ichikawa N."/>
            <person name="Sato H."/>
            <person name="Tonouchi N."/>
        </authorList>
    </citation>
    <scope>NUCLEOTIDE SEQUENCE</scope>
    <source>
        <strain evidence="2">NBRC 14362</strain>
    </source>
</reference>
<accession>A0A9W6UMT9</accession>
<comment type="caution">
    <text evidence="2">The sequence shown here is derived from an EMBL/GenBank/DDBJ whole genome shotgun (WGS) entry which is preliminary data.</text>
</comment>
<evidence type="ECO:0000256" key="1">
    <source>
        <dbReference type="SAM" id="MobiDB-lite"/>
    </source>
</evidence>
<feature type="compositionally biased region" description="Gly residues" evidence="1">
    <location>
        <begin position="15"/>
        <end position="34"/>
    </location>
</feature>
<evidence type="ECO:0000313" key="2">
    <source>
        <dbReference type="EMBL" id="GLW54119.1"/>
    </source>
</evidence>
<dbReference type="Proteomes" id="UP001165143">
    <property type="component" value="Unassembled WGS sequence"/>
</dbReference>
<sequence>MCSFRCAQFPAPLAGRGGAGARGCGGGRAGGEGPSGDFRTALRALCRLLLRAAASPPPAGTVEGLPGRFPDSPSAVASGYFSMVKDLKKFLPGEPRPVAVS</sequence>
<dbReference type="AlphaFoldDB" id="A0A9W6UMT9"/>
<evidence type="ECO:0000313" key="3">
    <source>
        <dbReference type="Proteomes" id="UP001165143"/>
    </source>
</evidence>
<organism evidence="2 3">
    <name type="scientific">Kitasatospora phosalacinea</name>
    <dbReference type="NCBI Taxonomy" id="2065"/>
    <lineage>
        <taxon>Bacteria</taxon>
        <taxon>Bacillati</taxon>
        <taxon>Actinomycetota</taxon>
        <taxon>Actinomycetes</taxon>
        <taxon>Kitasatosporales</taxon>
        <taxon>Streptomycetaceae</taxon>
        <taxon>Kitasatospora</taxon>
    </lineage>
</organism>